<evidence type="ECO:0000313" key="2">
    <source>
        <dbReference type="Proteomes" id="UP000290288"/>
    </source>
</evidence>
<dbReference type="Proteomes" id="UP000290288">
    <property type="component" value="Unassembled WGS sequence"/>
</dbReference>
<keyword evidence="2" id="KW-1185">Reference proteome</keyword>
<reference evidence="1 2" key="1">
    <citation type="submission" date="2019-01" db="EMBL/GenBank/DDBJ databases">
        <title>Draft genome sequence of Psathyrella aberdarensis IHI B618.</title>
        <authorList>
            <person name="Buettner E."/>
            <person name="Kellner H."/>
        </authorList>
    </citation>
    <scope>NUCLEOTIDE SEQUENCE [LARGE SCALE GENOMIC DNA]</scope>
    <source>
        <strain evidence="1 2">IHI B618</strain>
    </source>
</reference>
<name>A0A4Q2D4J1_9AGAR</name>
<proteinExistence type="predicted"/>
<gene>
    <name evidence="1" type="ORF">EST38_g12192</name>
</gene>
<evidence type="ECO:0000313" key="1">
    <source>
        <dbReference type="EMBL" id="RXW13662.1"/>
    </source>
</evidence>
<comment type="caution">
    <text evidence="1">The sequence shown here is derived from an EMBL/GenBank/DDBJ whole genome shotgun (WGS) entry which is preliminary data.</text>
</comment>
<sequence length="120" mass="13723">MRRARKYIRQYVRLRGVDTPQFEQAIHSLEAAFLKFCNQFSDGKMEEWKPSSIGMVPSIEADTRYFTKATPGSTLTDIPFSENVDPQGVLAGMKGEDFVHTADNEVVYLERILNEKAEEM</sequence>
<organism evidence="1 2">
    <name type="scientific">Candolleomyces aberdarensis</name>
    <dbReference type="NCBI Taxonomy" id="2316362"/>
    <lineage>
        <taxon>Eukaryota</taxon>
        <taxon>Fungi</taxon>
        <taxon>Dikarya</taxon>
        <taxon>Basidiomycota</taxon>
        <taxon>Agaricomycotina</taxon>
        <taxon>Agaricomycetes</taxon>
        <taxon>Agaricomycetidae</taxon>
        <taxon>Agaricales</taxon>
        <taxon>Agaricineae</taxon>
        <taxon>Psathyrellaceae</taxon>
        <taxon>Candolleomyces</taxon>
    </lineage>
</organism>
<protein>
    <submittedName>
        <fullName evidence="1">Uncharacterized protein</fullName>
    </submittedName>
</protein>
<dbReference type="AlphaFoldDB" id="A0A4Q2D4J1"/>
<accession>A0A4Q2D4J1</accession>
<dbReference type="EMBL" id="SDEE01000859">
    <property type="protein sequence ID" value="RXW13662.1"/>
    <property type="molecule type" value="Genomic_DNA"/>
</dbReference>
<dbReference type="OrthoDB" id="2966224at2759"/>